<dbReference type="PANTHER" id="PTHR11019">
    <property type="entry name" value="HTH-TYPE TRANSCRIPTIONAL REGULATOR NIMR"/>
    <property type="match status" value="1"/>
</dbReference>
<feature type="domain" description="HTH araC/xylS-type" evidence="4">
    <location>
        <begin position="133"/>
        <end position="233"/>
    </location>
</feature>
<dbReference type="SMART" id="SM00342">
    <property type="entry name" value="HTH_ARAC"/>
    <property type="match status" value="1"/>
</dbReference>
<dbReference type="PROSITE" id="PS01124">
    <property type="entry name" value="HTH_ARAC_FAMILY_2"/>
    <property type="match status" value="1"/>
</dbReference>
<reference evidence="5" key="1">
    <citation type="submission" date="2021-01" db="EMBL/GenBank/DDBJ databases">
        <title>Whole genome shotgun sequence of Virgisporangium aliadipatigenens NBRC 105644.</title>
        <authorList>
            <person name="Komaki H."/>
            <person name="Tamura T."/>
        </authorList>
    </citation>
    <scope>NUCLEOTIDE SEQUENCE</scope>
    <source>
        <strain evidence="5">NBRC 105644</strain>
    </source>
</reference>
<keyword evidence="2" id="KW-0238">DNA-binding</keyword>
<dbReference type="InterPro" id="IPR018062">
    <property type="entry name" value="HTH_AraC-typ_CS"/>
</dbReference>
<evidence type="ECO:0000256" key="2">
    <source>
        <dbReference type="ARBA" id="ARBA00023125"/>
    </source>
</evidence>
<evidence type="ECO:0000259" key="4">
    <source>
        <dbReference type="PROSITE" id="PS01124"/>
    </source>
</evidence>
<comment type="caution">
    <text evidence="5">The sequence shown here is derived from an EMBL/GenBank/DDBJ whole genome shotgun (WGS) entry which is preliminary data.</text>
</comment>
<dbReference type="GO" id="GO:0003700">
    <property type="term" value="F:DNA-binding transcription factor activity"/>
    <property type="evidence" value="ECO:0007669"/>
    <property type="project" value="InterPro"/>
</dbReference>
<dbReference type="PROSITE" id="PS00041">
    <property type="entry name" value="HTH_ARAC_FAMILY_1"/>
    <property type="match status" value="1"/>
</dbReference>
<dbReference type="AlphaFoldDB" id="A0A8J4DRH8"/>
<dbReference type="Gene3D" id="1.10.10.60">
    <property type="entry name" value="Homeodomain-like"/>
    <property type="match status" value="1"/>
</dbReference>
<dbReference type="InterPro" id="IPR018060">
    <property type="entry name" value="HTH_AraC"/>
</dbReference>
<dbReference type="PANTHER" id="PTHR11019:SF199">
    <property type="entry name" value="HTH-TYPE TRANSCRIPTIONAL REGULATOR NIMR"/>
    <property type="match status" value="1"/>
</dbReference>
<organism evidence="5 6">
    <name type="scientific">Virgisporangium aliadipatigenens</name>
    <dbReference type="NCBI Taxonomy" id="741659"/>
    <lineage>
        <taxon>Bacteria</taxon>
        <taxon>Bacillati</taxon>
        <taxon>Actinomycetota</taxon>
        <taxon>Actinomycetes</taxon>
        <taxon>Micromonosporales</taxon>
        <taxon>Micromonosporaceae</taxon>
        <taxon>Virgisporangium</taxon>
    </lineage>
</organism>
<evidence type="ECO:0000313" key="5">
    <source>
        <dbReference type="EMBL" id="GIJ46783.1"/>
    </source>
</evidence>
<dbReference type="EMBL" id="BOPF01000012">
    <property type="protein sequence ID" value="GIJ46783.1"/>
    <property type="molecule type" value="Genomic_DNA"/>
</dbReference>
<evidence type="ECO:0000256" key="3">
    <source>
        <dbReference type="ARBA" id="ARBA00023163"/>
    </source>
</evidence>
<sequence>MDGLPLDRLPTHRHDGPMLSWSETATVTFHSGRRSWIVPPGHGMWVPGGAPHGVEVLRAGLGSALLFDPARRVPDWREPTAFVVSPLVRALVRHLSELDGPVGAARERAEAVLFDVLRPADALTIPLPMPADARLRGIAERLLADPGDGRELAHWAVEVGAGVRTIGRLFVAETGMTFGRWRTHARIRAAVPMLAEGVPVGTVSRRVGFRKAAAFTDAFRRVTRRLPSSLSGERP</sequence>
<dbReference type="GO" id="GO:0043565">
    <property type="term" value="F:sequence-specific DNA binding"/>
    <property type="evidence" value="ECO:0007669"/>
    <property type="project" value="InterPro"/>
</dbReference>
<protein>
    <submittedName>
        <fullName evidence="5">Transcriptional regulator</fullName>
    </submittedName>
</protein>
<accession>A0A8J4DRH8</accession>
<dbReference type="Proteomes" id="UP000619260">
    <property type="component" value="Unassembled WGS sequence"/>
</dbReference>
<evidence type="ECO:0000256" key="1">
    <source>
        <dbReference type="ARBA" id="ARBA00023015"/>
    </source>
</evidence>
<keyword evidence="6" id="KW-1185">Reference proteome</keyword>
<evidence type="ECO:0000313" key="6">
    <source>
        <dbReference type="Proteomes" id="UP000619260"/>
    </source>
</evidence>
<keyword evidence="3" id="KW-0804">Transcription</keyword>
<dbReference type="Pfam" id="PF12833">
    <property type="entry name" value="HTH_18"/>
    <property type="match status" value="1"/>
</dbReference>
<name>A0A8J4DRH8_9ACTN</name>
<dbReference type="SUPFAM" id="SSF51182">
    <property type="entry name" value="RmlC-like cupins"/>
    <property type="match status" value="1"/>
</dbReference>
<proteinExistence type="predicted"/>
<dbReference type="InterPro" id="IPR011051">
    <property type="entry name" value="RmlC_Cupin_sf"/>
</dbReference>
<gene>
    <name evidence="5" type="ORF">Val02_36690</name>
</gene>
<keyword evidence="1" id="KW-0805">Transcription regulation</keyword>